<evidence type="ECO:0000313" key="2">
    <source>
        <dbReference type="Ensembl" id="ENSAMXP00000036758.1"/>
    </source>
</evidence>
<evidence type="ECO:0000256" key="1">
    <source>
        <dbReference type="SAM" id="MobiDB-lite"/>
    </source>
</evidence>
<organism evidence="2 3">
    <name type="scientific">Astyanax mexicanus</name>
    <name type="common">Blind cave fish</name>
    <name type="synonym">Astyanax fasciatus mexicanus</name>
    <dbReference type="NCBI Taxonomy" id="7994"/>
    <lineage>
        <taxon>Eukaryota</taxon>
        <taxon>Metazoa</taxon>
        <taxon>Chordata</taxon>
        <taxon>Craniata</taxon>
        <taxon>Vertebrata</taxon>
        <taxon>Euteleostomi</taxon>
        <taxon>Actinopterygii</taxon>
        <taxon>Neopterygii</taxon>
        <taxon>Teleostei</taxon>
        <taxon>Ostariophysi</taxon>
        <taxon>Characiformes</taxon>
        <taxon>Characoidei</taxon>
        <taxon>Acestrorhamphidae</taxon>
        <taxon>Acestrorhamphinae</taxon>
        <taxon>Astyanax</taxon>
    </lineage>
</organism>
<dbReference type="GeneTree" id="ENSGT00510000048674"/>
<dbReference type="Proteomes" id="UP000018467">
    <property type="component" value="Unassembled WGS sequence"/>
</dbReference>
<feature type="compositionally biased region" description="Polar residues" evidence="1">
    <location>
        <begin position="253"/>
        <end position="268"/>
    </location>
</feature>
<reference evidence="2" key="3">
    <citation type="submission" date="2025-08" db="UniProtKB">
        <authorList>
            <consortium name="Ensembl"/>
        </authorList>
    </citation>
    <scope>IDENTIFICATION</scope>
</reference>
<dbReference type="AlphaFoldDB" id="A0A3B1J3F0"/>
<accession>A0A3B1J3F0</accession>
<dbReference type="InParanoid" id="A0A3B1J3F0"/>
<protein>
    <submittedName>
        <fullName evidence="2">Uncharacterized protein</fullName>
    </submittedName>
</protein>
<feature type="compositionally biased region" description="Basic residues" evidence="1">
    <location>
        <begin position="94"/>
        <end position="105"/>
    </location>
</feature>
<reference evidence="3" key="1">
    <citation type="submission" date="2013-03" db="EMBL/GenBank/DDBJ databases">
        <authorList>
            <person name="Jeffery W."/>
            <person name="Warren W."/>
            <person name="Wilson R.K."/>
        </authorList>
    </citation>
    <scope>NUCLEOTIDE SEQUENCE</scope>
    <source>
        <strain evidence="3">female</strain>
    </source>
</reference>
<sequence length="332" mass="37003">AMIFSLWSAPSGASDCAQHHFHNPNFKQGHPELLANLKRLTSANKAKMEAGLKVSCRPPAQAHRLITAVPILHFIAPNLECIIEIIPQFHYRSVSKRQPSQRRVKGAPSPYHPSGSQQLKPCDRTPVPPRTWTMGHGNVSSPTHIYTDKGVPLSMIYNMPIDLPYTVQPNSTIVQHGSQNMAVSYHPALMANTYHSFLPFVHQTYTLGYFHPSDHNPDCWSGGSGDSRTSDVNLDTVFKIVDELQSPHKLNSVHVSSPDQCPSTSTAEKSPAGFSQPKTVRASLIASFKKQQLLFSTSRNSFKMLRKLFQVTLPHEDTEIKIPRLCRTVLKD</sequence>
<reference evidence="2" key="4">
    <citation type="submission" date="2025-09" db="UniProtKB">
        <authorList>
            <consortium name="Ensembl"/>
        </authorList>
    </citation>
    <scope>IDENTIFICATION</scope>
</reference>
<dbReference type="FunCoup" id="A0A3B1J3F0">
    <property type="interactions" value="46"/>
</dbReference>
<dbReference type="Ensembl" id="ENSAMXT00000050309.1">
    <property type="protein sequence ID" value="ENSAMXP00000036758.1"/>
    <property type="gene ID" value="ENSAMXG00000030920.1"/>
</dbReference>
<reference evidence="3" key="2">
    <citation type="journal article" date="2014" name="Nat. Commun.">
        <title>The cavefish genome reveals candidate genes for eye loss.</title>
        <authorList>
            <person name="McGaugh S.E."/>
            <person name="Gross J.B."/>
            <person name="Aken B."/>
            <person name="Blin M."/>
            <person name="Borowsky R."/>
            <person name="Chalopin D."/>
            <person name="Hinaux H."/>
            <person name="Jeffery W.R."/>
            <person name="Keene A."/>
            <person name="Ma L."/>
            <person name="Minx P."/>
            <person name="Murphy D."/>
            <person name="O'Quin K.E."/>
            <person name="Retaux S."/>
            <person name="Rohner N."/>
            <person name="Searle S.M."/>
            <person name="Stahl B.A."/>
            <person name="Tabin C."/>
            <person name="Volff J.N."/>
            <person name="Yoshizawa M."/>
            <person name="Warren W.C."/>
        </authorList>
    </citation>
    <scope>NUCLEOTIDE SEQUENCE [LARGE SCALE GENOMIC DNA]</scope>
    <source>
        <strain evidence="3">female</strain>
    </source>
</reference>
<proteinExistence type="predicted"/>
<dbReference type="STRING" id="7994.ENSAMXP00000036758"/>
<name>A0A3B1J3F0_ASTMX</name>
<evidence type="ECO:0000313" key="3">
    <source>
        <dbReference type="Proteomes" id="UP000018467"/>
    </source>
</evidence>
<feature type="region of interest" description="Disordered" evidence="1">
    <location>
        <begin position="94"/>
        <end position="123"/>
    </location>
</feature>
<keyword evidence="3" id="KW-1185">Reference proteome</keyword>
<feature type="region of interest" description="Disordered" evidence="1">
    <location>
        <begin position="251"/>
        <end position="275"/>
    </location>
</feature>
<dbReference type="Bgee" id="ENSAMXG00000030920">
    <property type="expression patterns" value="Expressed in testis and 2 other cell types or tissues"/>
</dbReference>